<dbReference type="Proteomes" id="UP000007841">
    <property type="component" value="Chromosome"/>
</dbReference>
<dbReference type="AlphaFoldDB" id="A0A0H3GK18"/>
<evidence type="ECO:0000313" key="1">
    <source>
        <dbReference type="EMBL" id="AEW59698.1"/>
    </source>
</evidence>
<dbReference type="HOGENOM" id="CLU_3234876_0_0_6"/>
<reference evidence="1 2" key="1">
    <citation type="journal article" date="2012" name="J. Bacteriol.">
        <title>Complete genome sequence of Klebsiella pneumoniae subsp. pneumoniae HS11286, a multidrug-resistant strain isolated from human sputum.</title>
        <authorList>
            <person name="Liu P."/>
            <person name="Li P."/>
            <person name="Jiang X."/>
            <person name="Bi D."/>
            <person name="Xie Y."/>
            <person name="Tai C."/>
            <person name="Deng Z."/>
            <person name="Rajakumar K."/>
            <person name="Ou H.Y."/>
        </authorList>
    </citation>
    <scope>NUCLEOTIDE SEQUENCE [LARGE SCALE GENOMIC DNA]</scope>
    <source>
        <strain evidence="1 2">HS11286</strain>
    </source>
</reference>
<sequence>MPSFQEHPFADAHQKTISHHMQQIRIHGISLLSYEKLDYLKSL</sequence>
<dbReference type="KEGG" id="kpm:KPHS_10000"/>
<evidence type="ECO:0000313" key="2">
    <source>
        <dbReference type="Proteomes" id="UP000007841"/>
    </source>
</evidence>
<keyword evidence="2" id="KW-1185">Reference proteome</keyword>
<dbReference type="RefSeq" id="YP_005225301.1">
    <property type="nucleotide sequence ID" value="NC_016845.1"/>
</dbReference>
<name>A0A0H3GK18_KLEPH</name>
<organism evidence="1 2">
    <name type="scientific">Klebsiella pneumoniae subsp. pneumoniae (strain HS11286)</name>
    <dbReference type="NCBI Taxonomy" id="1125630"/>
    <lineage>
        <taxon>Bacteria</taxon>
        <taxon>Pseudomonadati</taxon>
        <taxon>Pseudomonadota</taxon>
        <taxon>Gammaproteobacteria</taxon>
        <taxon>Enterobacterales</taxon>
        <taxon>Enterobacteriaceae</taxon>
        <taxon>Klebsiella/Raoultella group</taxon>
        <taxon>Klebsiella</taxon>
        <taxon>Klebsiella pneumoniae complex</taxon>
    </lineage>
</organism>
<accession>A0A0H3GK18</accession>
<gene>
    <name evidence="1" type="ordered locus">KPHS_10000</name>
</gene>
<proteinExistence type="predicted"/>
<dbReference type="EMBL" id="CP003200">
    <property type="protein sequence ID" value="AEW59698.1"/>
    <property type="molecule type" value="Genomic_DNA"/>
</dbReference>
<dbReference type="RefSeq" id="WP_004227772.1">
    <property type="nucleotide sequence ID" value="NC_016845.1"/>
</dbReference>
<dbReference type="GeneID" id="11845998"/>
<protein>
    <submittedName>
        <fullName evidence="1">Uncharacterized protein</fullName>
    </submittedName>
</protein>